<dbReference type="PANTHER" id="PTHR33376:SF7">
    <property type="entry name" value="C4-DICARBOXYLATE-BINDING PROTEIN DCTB"/>
    <property type="match status" value="1"/>
</dbReference>
<evidence type="ECO:0000256" key="2">
    <source>
        <dbReference type="ARBA" id="ARBA00022448"/>
    </source>
</evidence>
<keyword evidence="5" id="KW-1185">Reference proteome</keyword>
<evidence type="ECO:0000313" key="4">
    <source>
        <dbReference type="EMBL" id="MFD2828992.1"/>
    </source>
</evidence>
<comment type="similarity">
    <text evidence="1">Belongs to the bacterial solute-binding protein 7 family.</text>
</comment>
<dbReference type="PANTHER" id="PTHR33376">
    <property type="match status" value="1"/>
</dbReference>
<dbReference type="Pfam" id="PF03480">
    <property type="entry name" value="DctP"/>
    <property type="match status" value="1"/>
</dbReference>
<dbReference type="NCBIfam" id="NF037995">
    <property type="entry name" value="TRAP_S1"/>
    <property type="match status" value="1"/>
</dbReference>
<protein>
    <submittedName>
        <fullName evidence="4">TRAP transporter substrate-binding protein</fullName>
    </submittedName>
</protein>
<dbReference type="CDD" id="cd13603">
    <property type="entry name" value="PBP2_TRAP_Siap_TeaA_like"/>
    <property type="match status" value="1"/>
</dbReference>
<dbReference type="Gene3D" id="3.40.190.170">
    <property type="entry name" value="Bacterial extracellular solute-binding protein, family 7"/>
    <property type="match status" value="1"/>
</dbReference>
<sequence length="351" mass="39635">MKTIHKWVLSVAGLCLFASGCDSGELYGDESDAAEMTIVFSHNQPVNSPEHAGAMKFEEVVEAESDGEIAVELYPAGQLGSLREQVETTQMGEINITLQPSAVVMPFASEVEVLDLPYLWPTDEEKMYEMLDGDIGQDILDTLDSSMFKGLGYWPGGYKLITTKDQAVDSPEDLEGLTMRVMESPPLIKQYTHWGGNAVPITYAEVYNALQQGIVDGQENPLQTIYLNNYHEIQNYAVESKHGAMTYLILANLEWFNSLDEGTQDLIVRAEEEGRTASREMLKNTESEYKDNIIASDINYYELTDEEIEYFRAQSVDLWYEIYGTDERLPLLERIIDANDEINDDLRRDGE</sequence>
<gene>
    <name evidence="4" type="ORF">ACFSX4_00840</name>
</gene>
<dbReference type="NCBIfam" id="TIGR00787">
    <property type="entry name" value="dctP"/>
    <property type="match status" value="1"/>
</dbReference>
<reference evidence="5" key="1">
    <citation type="journal article" date="2019" name="Int. J. Syst. Evol. Microbiol.">
        <title>The Global Catalogue of Microorganisms (GCM) 10K type strain sequencing project: providing services to taxonomists for standard genome sequencing and annotation.</title>
        <authorList>
            <consortium name="The Broad Institute Genomics Platform"/>
            <consortium name="The Broad Institute Genome Sequencing Center for Infectious Disease"/>
            <person name="Wu L."/>
            <person name="Ma J."/>
        </authorList>
    </citation>
    <scope>NUCLEOTIDE SEQUENCE [LARGE SCALE GENOMIC DNA]</scope>
    <source>
        <strain evidence="5">KCTC 33575</strain>
    </source>
</reference>
<dbReference type="PROSITE" id="PS51257">
    <property type="entry name" value="PROKAR_LIPOPROTEIN"/>
    <property type="match status" value="1"/>
</dbReference>
<name>A0ABW5WSL7_9STAP</name>
<keyword evidence="3" id="KW-0732">Signal</keyword>
<evidence type="ECO:0000313" key="5">
    <source>
        <dbReference type="Proteomes" id="UP001597519"/>
    </source>
</evidence>
<dbReference type="InterPro" id="IPR004682">
    <property type="entry name" value="TRAP_DctP"/>
</dbReference>
<dbReference type="Proteomes" id="UP001597519">
    <property type="component" value="Unassembled WGS sequence"/>
</dbReference>
<dbReference type="InterPro" id="IPR018389">
    <property type="entry name" value="DctP_fam"/>
</dbReference>
<dbReference type="InterPro" id="IPR038404">
    <property type="entry name" value="TRAP_DctP_sf"/>
</dbReference>
<dbReference type="PIRSF" id="PIRSF006470">
    <property type="entry name" value="DctB"/>
    <property type="match status" value="1"/>
</dbReference>
<dbReference type="EMBL" id="JBHUOQ010000001">
    <property type="protein sequence ID" value="MFD2828992.1"/>
    <property type="molecule type" value="Genomic_DNA"/>
</dbReference>
<proteinExistence type="inferred from homology"/>
<dbReference type="RefSeq" id="WP_377770593.1">
    <property type="nucleotide sequence ID" value="NZ_JBHUOQ010000001.1"/>
</dbReference>
<keyword evidence="2" id="KW-0813">Transport</keyword>
<organism evidence="4 5">
    <name type="scientific">Corticicoccus populi</name>
    <dbReference type="NCBI Taxonomy" id="1812821"/>
    <lineage>
        <taxon>Bacteria</taxon>
        <taxon>Bacillati</taxon>
        <taxon>Bacillota</taxon>
        <taxon>Bacilli</taxon>
        <taxon>Bacillales</taxon>
        <taxon>Staphylococcaceae</taxon>
        <taxon>Corticicoccus</taxon>
    </lineage>
</organism>
<evidence type="ECO:0000256" key="3">
    <source>
        <dbReference type="ARBA" id="ARBA00022729"/>
    </source>
</evidence>
<comment type="caution">
    <text evidence="4">The sequence shown here is derived from an EMBL/GenBank/DDBJ whole genome shotgun (WGS) entry which is preliminary data.</text>
</comment>
<evidence type="ECO:0000256" key="1">
    <source>
        <dbReference type="ARBA" id="ARBA00009023"/>
    </source>
</evidence>
<accession>A0ABW5WSL7</accession>